<sequence>MALDKALRRTAVLKVCTTGYITHSEEVHHADVHLVIDTSSLDAPVSLDPNSTFNPALGGLDFDPKTFANDDTWKKYVDKGGHLLCLMQATDKGAGFLQKDTRTPPSAAKELAAWYWHDADYDRGWECDFERMGLKKAFEGQGLNAESAFEDDGDPVDGHNDCLSVTHYDEKSVEDPNAEWPHMKPTKDQKYMVGNTQYMATGAYYQFTVNHVDGAIIRKNLNSPGVSVRDNENWGRAAMPGELPDIQSCSEIYRYVFTANRERGVNMY</sequence>
<protein>
    <submittedName>
        <fullName evidence="1">Uncharacterized protein</fullName>
    </submittedName>
</protein>
<dbReference type="EMBL" id="ML976016">
    <property type="protein sequence ID" value="KAF1944522.1"/>
    <property type="molecule type" value="Genomic_DNA"/>
</dbReference>
<organism evidence="1 2">
    <name type="scientific">Clathrospora elynae</name>
    <dbReference type="NCBI Taxonomy" id="706981"/>
    <lineage>
        <taxon>Eukaryota</taxon>
        <taxon>Fungi</taxon>
        <taxon>Dikarya</taxon>
        <taxon>Ascomycota</taxon>
        <taxon>Pezizomycotina</taxon>
        <taxon>Dothideomycetes</taxon>
        <taxon>Pleosporomycetidae</taxon>
        <taxon>Pleosporales</taxon>
        <taxon>Diademaceae</taxon>
        <taxon>Clathrospora</taxon>
    </lineage>
</organism>
<dbReference type="OrthoDB" id="5337308at2759"/>
<dbReference type="AlphaFoldDB" id="A0A6A5SXS1"/>
<name>A0A6A5SXS1_9PLEO</name>
<accession>A0A6A5SXS1</accession>
<reference evidence="1" key="1">
    <citation type="journal article" date="2020" name="Stud. Mycol.">
        <title>101 Dothideomycetes genomes: a test case for predicting lifestyles and emergence of pathogens.</title>
        <authorList>
            <person name="Haridas S."/>
            <person name="Albert R."/>
            <person name="Binder M."/>
            <person name="Bloem J."/>
            <person name="Labutti K."/>
            <person name="Salamov A."/>
            <person name="Andreopoulos B."/>
            <person name="Baker S."/>
            <person name="Barry K."/>
            <person name="Bills G."/>
            <person name="Bluhm B."/>
            <person name="Cannon C."/>
            <person name="Castanera R."/>
            <person name="Culley D."/>
            <person name="Daum C."/>
            <person name="Ezra D."/>
            <person name="Gonzalez J."/>
            <person name="Henrissat B."/>
            <person name="Kuo A."/>
            <person name="Liang C."/>
            <person name="Lipzen A."/>
            <person name="Lutzoni F."/>
            <person name="Magnuson J."/>
            <person name="Mondo S."/>
            <person name="Nolan M."/>
            <person name="Ohm R."/>
            <person name="Pangilinan J."/>
            <person name="Park H.-J."/>
            <person name="Ramirez L."/>
            <person name="Alfaro M."/>
            <person name="Sun H."/>
            <person name="Tritt A."/>
            <person name="Yoshinaga Y."/>
            <person name="Zwiers L.-H."/>
            <person name="Turgeon B."/>
            <person name="Goodwin S."/>
            <person name="Spatafora J."/>
            <person name="Crous P."/>
            <person name="Grigoriev I."/>
        </authorList>
    </citation>
    <scope>NUCLEOTIDE SEQUENCE</scope>
    <source>
        <strain evidence="1">CBS 161.51</strain>
    </source>
</reference>
<proteinExistence type="predicted"/>
<evidence type="ECO:0000313" key="1">
    <source>
        <dbReference type="EMBL" id="KAF1944522.1"/>
    </source>
</evidence>
<evidence type="ECO:0000313" key="2">
    <source>
        <dbReference type="Proteomes" id="UP000800038"/>
    </source>
</evidence>
<dbReference type="Proteomes" id="UP000800038">
    <property type="component" value="Unassembled WGS sequence"/>
</dbReference>
<gene>
    <name evidence="1" type="ORF">EJ02DRAFT_464107</name>
</gene>
<keyword evidence="2" id="KW-1185">Reference proteome</keyword>